<dbReference type="SMART" id="SM00823">
    <property type="entry name" value="PKS_PP"/>
    <property type="match status" value="1"/>
</dbReference>
<evidence type="ECO:0000259" key="11">
    <source>
        <dbReference type="PROSITE" id="PS52004"/>
    </source>
</evidence>
<organism evidence="13 14">
    <name type="scientific">Streptacidiphilus jeojiensis</name>
    <dbReference type="NCBI Taxonomy" id="3229225"/>
    <lineage>
        <taxon>Bacteria</taxon>
        <taxon>Bacillati</taxon>
        <taxon>Actinomycetota</taxon>
        <taxon>Actinomycetes</taxon>
        <taxon>Kitasatosporales</taxon>
        <taxon>Streptomycetaceae</taxon>
        <taxon>Streptacidiphilus</taxon>
    </lineage>
</organism>
<dbReference type="InterPro" id="IPR057326">
    <property type="entry name" value="KR_dom"/>
</dbReference>
<dbReference type="Pfam" id="PF08240">
    <property type="entry name" value="ADH_N"/>
    <property type="match status" value="1"/>
</dbReference>
<dbReference type="Pfam" id="PF08659">
    <property type="entry name" value="KR"/>
    <property type="match status" value="1"/>
</dbReference>
<feature type="active site" description="Proton donor; for dehydratase activity" evidence="8">
    <location>
        <position position="1122"/>
    </location>
</feature>
<dbReference type="InterPro" id="IPR014031">
    <property type="entry name" value="Ketoacyl_synth_C"/>
</dbReference>
<dbReference type="InterPro" id="IPR016039">
    <property type="entry name" value="Thiolase-like"/>
</dbReference>
<dbReference type="Pfam" id="PF00109">
    <property type="entry name" value="ketoacyl-synt"/>
    <property type="match status" value="1"/>
</dbReference>
<dbReference type="InterPro" id="IPR014043">
    <property type="entry name" value="Acyl_transferase_dom"/>
</dbReference>
<dbReference type="InterPro" id="IPR006162">
    <property type="entry name" value="Ppantetheine_attach_site"/>
</dbReference>
<dbReference type="Pfam" id="PF00698">
    <property type="entry name" value="Acyl_transf_1"/>
    <property type="match status" value="1"/>
</dbReference>
<dbReference type="Pfam" id="PF21089">
    <property type="entry name" value="PKS_DH_N"/>
    <property type="match status" value="1"/>
</dbReference>
<dbReference type="PROSITE" id="PS52004">
    <property type="entry name" value="KS3_2"/>
    <property type="match status" value="1"/>
</dbReference>
<name>A0ABV6XHK3_9ACTN</name>
<evidence type="ECO:0000313" key="14">
    <source>
        <dbReference type="Proteomes" id="UP001592581"/>
    </source>
</evidence>
<dbReference type="SUPFAM" id="SSF50129">
    <property type="entry name" value="GroES-like"/>
    <property type="match status" value="1"/>
</dbReference>
<feature type="region of interest" description="Disordered" evidence="9">
    <location>
        <begin position="2092"/>
        <end position="2118"/>
    </location>
</feature>
<dbReference type="InterPro" id="IPR018201">
    <property type="entry name" value="Ketoacyl_synth_AS"/>
</dbReference>
<dbReference type="InterPro" id="IPR049900">
    <property type="entry name" value="PKS_mFAS_DH"/>
</dbReference>
<comment type="pathway">
    <text evidence="1">Antibiotic biosynthesis.</text>
</comment>
<dbReference type="SUPFAM" id="SSF47336">
    <property type="entry name" value="ACP-like"/>
    <property type="match status" value="1"/>
</dbReference>
<keyword evidence="6" id="KW-0511">Multifunctional enzyme</keyword>
<dbReference type="Pfam" id="PF02801">
    <property type="entry name" value="Ketoacyl-synt_C"/>
    <property type="match status" value="1"/>
</dbReference>
<dbReference type="SUPFAM" id="SSF52151">
    <property type="entry name" value="FabD/lysophospholipase-like"/>
    <property type="match status" value="1"/>
</dbReference>
<dbReference type="InterPro" id="IPR013154">
    <property type="entry name" value="ADH-like_N"/>
</dbReference>
<evidence type="ECO:0000256" key="5">
    <source>
        <dbReference type="ARBA" id="ARBA00023194"/>
    </source>
</evidence>
<keyword evidence="14" id="KW-1185">Reference proteome</keyword>
<dbReference type="PROSITE" id="PS00606">
    <property type="entry name" value="KS3_1"/>
    <property type="match status" value="1"/>
</dbReference>
<feature type="domain" description="PKS/mFAS DH" evidence="12">
    <location>
        <begin position="933"/>
        <end position="1217"/>
    </location>
</feature>
<dbReference type="CDD" id="cd00833">
    <property type="entry name" value="PKS"/>
    <property type="match status" value="1"/>
</dbReference>
<keyword evidence="5" id="KW-0045">Antibiotic biosynthesis</keyword>
<dbReference type="InterPro" id="IPR049552">
    <property type="entry name" value="PKS_DH_N"/>
</dbReference>
<evidence type="ECO:0000259" key="10">
    <source>
        <dbReference type="PROSITE" id="PS50075"/>
    </source>
</evidence>
<dbReference type="SMART" id="SM00826">
    <property type="entry name" value="PKS_DH"/>
    <property type="match status" value="1"/>
</dbReference>
<feature type="region of interest" description="Disordered" evidence="9">
    <location>
        <begin position="533"/>
        <end position="553"/>
    </location>
</feature>
<feature type="domain" description="Ketosynthase family 3 (KS3)" evidence="11">
    <location>
        <begin position="21"/>
        <end position="448"/>
    </location>
</feature>
<keyword evidence="7" id="KW-0012">Acyltransferase</keyword>
<dbReference type="SMART" id="SM00827">
    <property type="entry name" value="PKS_AT"/>
    <property type="match status" value="1"/>
</dbReference>
<proteinExistence type="predicted"/>
<accession>A0ABV6XHK3</accession>
<dbReference type="Pfam" id="PF13602">
    <property type="entry name" value="ADH_zinc_N_2"/>
    <property type="match status" value="1"/>
</dbReference>
<dbReference type="SMART" id="SM00829">
    <property type="entry name" value="PKS_ER"/>
    <property type="match status" value="1"/>
</dbReference>
<dbReference type="InterPro" id="IPR036736">
    <property type="entry name" value="ACP-like_sf"/>
</dbReference>
<dbReference type="InterPro" id="IPR014030">
    <property type="entry name" value="Ketoacyl_synth_N"/>
</dbReference>
<dbReference type="InterPro" id="IPR020807">
    <property type="entry name" value="PKS_DH"/>
</dbReference>
<evidence type="ECO:0000256" key="9">
    <source>
        <dbReference type="SAM" id="MobiDB-lite"/>
    </source>
</evidence>
<dbReference type="InterPro" id="IPR050091">
    <property type="entry name" value="PKS_NRPS_Biosynth_Enz"/>
</dbReference>
<dbReference type="Gene3D" id="3.90.180.10">
    <property type="entry name" value="Medium-chain alcohol dehydrogenases, catalytic domain"/>
    <property type="match status" value="1"/>
</dbReference>
<dbReference type="InterPro" id="IPR009081">
    <property type="entry name" value="PP-bd_ACP"/>
</dbReference>
<dbReference type="InterPro" id="IPR020841">
    <property type="entry name" value="PKS_Beta-ketoAc_synthase_dom"/>
</dbReference>
<keyword evidence="2" id="KW-0596">Phosphopantetheine</keyword>
<dbReference type="Pfam" id="PF16197">
    <property type="entry name" value="KAsynt_C_assoc"/>
    <property type="match status" value="1"/>
</dbReference>
<dbReference type="Gene3D" id="1.10.1200.10">
    <property type="entry name" value="ACP-like"/>
    <property type="match status" value="1"/>
</dbReference>
<keyword evidence="3" id="KW-0597">Phosphoprotein</keyword>
<dbReference type="SUPFAM" id="SSF51735">
    <property type="entry name" value="NAD(P)-binding Rossmann-fold domains"/>
    <property type="match status" value="3"/>
</dbReference>
<dbReference type="InterPro" id="IPR020843">
    <property type="entry name" value="ER"/>
</dbReference>
<sequence length="2204" mass="231836">MDSPRPTADSPLHHPRTDYPATAVAVIGMSGRFPGALGVSGFWQLLVEGRDAVTEAPSDRPWLRELHHPVPQTPGRVPTRRGGFLDRIDLFDARFFGISPREAQRMDPQQRLLLEVAYEAAEDAGVPMGTLAGSSTGVFVSTSDNEYRLRQERDLESLDLHAELGTAHYAAHGRISYAFDLRGPSLVVDAACASSLAAIHLACQSLRLGECDSAFAGGSNLLLSPFTSVAFGRSGALSPDGRCKFGDADADGFVRSEAVGVVLLKPLARAVADGDRVRAVILGGAVGSGGLSSAAGMATPTVDSQEAMLRNAYRAAGVTPADVAFVEAHGTGTLVGDPIELLALEKVLGPGRGERERCLVGSAKTWVGHAEAAAGVVGLIKAVLCLERRMFPGVLRLDQPNPEIDWASGPLLIPTSPTPLPARTERPLLAGVSSFGVSGTTVHLVLAEAPPAPDGPTVDREQGPFLLPLAARSQQAVTDLAARYAQALEGSDAPGTAEVCAAAATGRDHGRHRLAVTASSTTGLATALRRYAQGEDNSAEEAPGSFCSPPGGSRSAPRIAFVFPGQGTQWPGMGRRLLGQEAVFGETLEACHQVIREHGGWSLLDALRDEDGSWLTRTTKVQPALWAMGVSLTELWRSWGVEPDAVLGQSQGELCAAYAAGALTLEQSGRISCVRARLVDGLARPGALCWLARPHTDVPWLLEKLGARAQVAVEESDGSCVLAGGPAQIERIVAGCERLGISCLRVPVGYAAHSASVDPVRKPLMKELADLAPTETRVPFVSTVTATALPGTDLDRDYWWRNLREPVRLSAAVACLGGGEQADRTVFLQVSAHPVLAQALRAEGRLVLGSLRRDRDELTHLYRSLGSLYAAGYDPDWGRVTGAALGPRPALPHYPWQRSHHWHQAADYPWPPVGETPADAPRTLEPEAARKAASATEEPAMNVTAGSDVRTVPLDEERYGFLLDHRVADRPVVPAAAFLELALATAGGRALHDVQLRELLVLDDDGPWDLQLRARPAVAGDRLEIESRAGGASGWTVAADLHLAPASAPGTAAPKSLQEVQDRCPDWQAGSAFYREHSRAGNDWQGAFRCLAELWRGDGEVLARLHASPAADGFAIHPATLDGCFQLAAATAAADRSDGRPGRGFVLLGVDRLHLLRPVPQGELWAWARSADPTDRHDGPLCADVVLLARSSEGGELVVVAEVDGVRAARLEPAVPAVEPRAAADRGLSLVWRELEAGVPPVPGPAAPGHWLLVHGGTALDRALERRLSEAGATVSTVRTATGYALERPGRFRADLNDGDQLTRVLKEASRTAPLAGIVHLGALGSSTDTRASSREIQWVAADACAALLPLARALKAVQLPVTPKMFALTRGAQAVHAAEPVPAPWQAALWGLAPALRREVASCPLVLVDLDSTAPDAAQAADLSALLPAPGPEDRIALRAGRRYAPRLTVPAAPTPPLRAQFAVIARDVIGSARLAPVPPLPAPGPGEVEIAVSHASLNFHDVLGTMGALDPPEADPAAADAEDMALLGDCAGTITRVGSEVHGLAPGDEVLAFARPAMRSTVVTAASCVVPRPAGLSRAEAAAVGAGYATAYLALVHAARIEAGETVLIHTASGGFGLAALEIALWRGATVYATAGTEAKRDLLLKLGATKVADSRTTAFAEELRGPGGEGVDVIVNTLAGAAVEANFRLLSAFGRYVDVAVTDVLKGRPLPMDVFAPCRSYHQVNIDAAHAQSPGYLGNVLREVVDLLDRGELGPPRVQVFPAQDVAQAMELMARSGHVGKLVLALPRSADTADTADTADSTGTPLAAPVRPAGIRSDAGYLVVGGLSGVGALVAGWLIARGARHLLLTGRTPARPGSERQAVLDRLRQAGAQVEYATVDVADERAMTELMDRRTERGAPPIAGVVHSALVLEPASLLTMTEQDLARAMAPKVAGGWVLHRLFADPDRARDLDFFILFSSAMSLLSGLGLGSRLGAYAAGNAFLDALAAHRNGAGLPATVVNWGYWSETGMAHRLSERSGHDVRPESFRPLRPADAPALFDRMLNATDGPLLHFPADWDAYVASSPRDAEAPLLRELLSGHARTARAVRAHDVPVPVPSPRDEEPRPEAAATPRGPEPAVLEAWLVGQLARVLGLPESEVDPDTPLNQIGVDSLLAAELGARLRREFGYAATVPQFLKADGLRALAAQLTARTATALDPAA</sequence>
<dbReference type="Gene3D" id="3.30.70.3290">
    <property type="match status" value="1"/>
</dbReference>
<gene>
    <name evidence="13" type="ORF">ABUW04_05675</name>
</gene>
<evidence type="ECO:0000256" key="2">
    <source>
        <dbReference type="ARBA" id="ARBA00022450"/>
    </source>
</evidence>
<dbReference type="SMART" id="SM00822">
    <property type="entry name" value="PKS_KR"/>
    <property type="match status" value="1"/>
</dbReference>
<feature type="region of interest" description="C-terminal hotdog fold" evidence="8">
    <location>
        <begin position="1065"/>
        <end position="1217"/>
    </location>
</feature>
<dbReference type="Pfam" id="PF00550">
    <property type="entry name" value="PP-binding"/>
    <property type="match status" value="1"/>
</dbReference>
<dbReference type="SMART" id="SM00825">
    <property type="entry name" value="PKS_KS"/>
    <property type="match status" value="1"/>
</dbReference>
<dbReference type="PROSITE" id="PS00012">
    <property type="entry name" value="PHOSPHOPANTETHEINE"/>
    <property type="match status" value="1"/>
</dbReference>
<dbReference type="CDD" id="cd05195">
    <property type="entry name" value="enoyl_red"/>
    <property type="match status" value="1"/>
</dbReference>
<evidence type="ECO:0000259" key="12">
    <source>
        <dbReference type="PROSITE" id="PS52019"/>
    </source>
</evidence>
<evidence type="ECO:0000313" key="13">
    <source>
        <dbReference type="EMBL" id="MFC1437742.1"/>
    </source>
</evidence>
<protein>
    <submittedName>
        <fullName evidence="13">SDR family NAD(P)-dependent oxidoreductase</fullName>
    </submittedName>
</protein>
<dbReference type="InterPro" id="IPR020806">
    <property type="entry name" value="PKS_PP-bd"/>
</dbReference>
<dbReference type="Pfam" id="PF14765">
    <property type="entry name" value="PS-DH"/>
    <property type="match status" value="1"/>
</dbReference>
<dbReference type="InterPro" id="IPR042104">
    <property type="entry name" value="PKS_dehydratase_sf"/>
</dbReference>
<dbReference type="Proteomes" id="UP001592581">
    <property type="component" value="Unassembled WGS sequence"/>
</dbReference>
<dbReference type="InterPro" id="IPR032821">
    <property type="entry name" value="PKS_assoc"/>
</dbReference>
<dbReference type="PROSITE" id="PS52019">
    <property type="entry name" value="PKS_MFAS_DH"/>
    <property type="match status" value="1"/>
</dbReference>
<evidence type="ECO:0000256" key="4">
    <source>
        <dbReference type="ARBA" id="ARBA00022679"/>
    </source>
</evidence>
<dbReference type="Gene3D" id="3.10.129.110">
    <property type="entry name" value="Polyketide synthase dehydratase"/>
    <property type="match status" value="1"/>
</dbReference>
<dbReference type="InterPro" id="IPR013968">
    <property type="entry name" value="PKS_KR"/>
</dbReference>
<dbReference type="SUPFAM" id="SSF53901">
    <property type="entry name" value="Thiolase-like"/>
    <property type="match status" value="1"/>
</dbReference>
<dbReference type="InterPro" id="IPR016035">
    <property type="entry name" value="Acyl_Trfase/lysoPLipase"/>
</dbReference>
<dbReference type="Gene3D" id="3.40.50.720">
    <property type="entry name" value="NAD(P)-binding Rossmann-like Domain"/>
    <property type="match status" value="3"/>
</dbReference>
<feature type="domain" description="Carrier" evidence="10">
    <location>
        <begin position="2119"/>
        <end position="2196"/>
    </location>
</feature>
<dbReference type="InterPro" id="IPR001227">
    <property type="entry name" value="Ac_transferase_dom_sf"/>
</dbReference>
<feature type="region of interest" description="N-terminal hotdog fold" evidence="8">
    <location>
        <begin position="933"/>
        <end position="1050"/>
    </location>
</feature>
<evidence type="ECO:0000256" key="1">
    <source>
        <dbReference type="ARBA" id="ARBA00004792"/>
    </source>
</evidence>
<dbReference type="InterPro" id="IPR036291">
    <property type="entry name" value="NAD(P)-bd_dom_sf"/>
</dbReference>
<feature type="active site" description="Proton acceptor; for dehydratase activity" evidence="8">
    <location>
        <position position="965"/>
    </location>
</feature>
<dbReference type="RefSeq" id="WP_380563290.1">
    <property type="nucleotide sequence ID" value="NZ_JBEUKS010000001.1"/>
</dbReference>
<comment type="caution">
    <text evidence="13">The sequence shown here is derived from an EMBL/GenBank/DDBJ whole genome shotgun (WGS) entry which is preliminary data.</text>
</comment>
<keyword evidence="4" id="KW-0808">Transferase</keyword>
<evidence type="ECO:0000256" key="8">
    <source>
        <dbReference type="PROSITE-ProRule" id="PRU01363"/>
    </source>
</evidence>
<evidence type="ECO:0000256" key="3">
    <source>
        <dbReference type="ARBA" id="ARBA00022553"/>
    </source>
</evidence>
<dbReference type="InterPro" id="IPR049551">
    <property type="entry name" value="PKS_DH_C"/>
</dbReference>
<evidence type="ECO:0000256" key="7">
    <source>
        <dbReference type="ARBA" id="ARBA00023315"/>
    </source>
</evidence>
<dbReference type="InterPro" id="IPR011032">
    <property type="entry name" value="GroES-like_sf"/>
</dbReference>
<reference evidence="13 14" key="1">
    <citation type="submission" date="2024-06" db="EMBL/GenBank/DDBJ databases">
        <authorList>
            <person name="Lee S.D."/>
        </authorList>
    </citation>
    <scope>NUCLEOTIDE SEQUENCE [LARGE SCALE GENOMIC DNA]</scope>
    <source>
        <strain evidence="13 14">N1-10</strain>
    </source>
</reference>
<dbReference type="Gene3D" id="3.40.47.10">
    <property type="match status" value="1"/>
</dbReference>
<dbReference type="PANTHER" id="PTHR43775:SF37">
    <property type="entry name" value="SI:DKEY-61P9.11"/>
    <property type="match status" value="1"/>
</dbReference>
<dbReference type="PROSITE" id="PS50075">
    <property type="entry name" value="CARRIER"/>
    <property type="match status" value="1"/>
</dbReference>
<dbReference type="EMBL" id="JBEUKS010000001">
    <property type="protein sequence ID" value="MFC1437742.1"/>
    <property type="molecule type" value="Genomic_DNA"/>
</dbReference>
<evidence type="ECO:0000256" key="6">
    <source>
        <dbReference type="ARBA" id="ARBA00023268"/>
    </source>
</evidence>
<dbReference type="PANTHER" id="PTHR43775">
    <property type="entry name" value="FATTY ACID SYNTHASE"/>
    <property type="match status" value="1"/>
</dbReference>
<dbReference type="Gene3D" id="3.40.366.10">
    <property type="entry name" value="Malonyl-Coenzyme A Acyl Carrier Protein, domain 2"/>
    <property type="match status" value="1"/>
</dbReference>